<name>A0ABS6FE23_9FIRM</name>
<dbReference type="InterPro" id="IPR023875">
    <property type="entry name" value="DNA_repair_put"/>
</dbReference>
<evidence type="ECO:0000313" key="3">
    <source>
        <dbReference type="Proteomes" id="UP000783742"/>
    </source>
</evidence>
<comment type="caution">
    <text evidence="2">The sequence shown here is derived from an EMBL/GenBank/DDBJ whole genome shotgun (WGS) entry which is preliminary data.</text>
</comment>
<reference evidence="2 3" key="1">
    <citation type="submission" date="2021-06" db="EMBL/GenBank/DDBJ databases">
        <authorList>
            <person name="Sun Q."/>
            <person name="Li D."/>
        </authorList>
    </citation>
    <scope>NUCLEOTIDE SEQUENCE [LARGE SCALE GENOMIC DNA]</scope>
    <source>
        <strain evidence="2 3">MSJ-1</strain>
    </source>
</reference>
<evidence type="ECO:0000259" key="1">
    <source>
        <dbReference type="Pfam" id="PF13566"/>
    </source>
</evidence>
<organism evidence="2 3">
    <name type="scientific">Peptoniphilus ovalis</name>
    <dbReference type="NCBI Taxonomy" id="2841503"/>
    <lineage>
        <taxon>Bacteria</taxon>
        <taxon>Bacillati</taxon>
        <taxon>Bacillota</taxon>
        <taxon>Tissierellia</taxon>
        <taxon>Tissierellales</taxon>
        <taxon>Peptoniphilaceae</taxon>
        <taxon>Peptoniphilus</taxon>
    </lineage>
</organism>
<sequence>MIYIYDGSFEGLLTVIFDSYKVLEDVDEISEKTRQIDFFADKIEVEADKEKAERVKNSVIKNFKFSFYNDMIRAFSSCNEEKEIVISRTLKKLYTHGFSYINSADSDVVKFRNILQRLSREVHAYKGLLRFNEYDGILFAKFTPENDILNYVYNHFKKRLKNEKFIIADTKRKKAVLHNGSHGEFLDFTEAKDFKIEDEYVDLWRQFYDSIGIEERKNEKLRISNMPKKYWKDLPEMNRLK</sequence>
<evidence type="ECO:0000313" key="2">
    <source>
        <dbReference type="EMBL" id="MBU5668298.1"/>
    </source>
</evidence>
<dbReference type="InterPro" id="IPR025404">
    <property type="entry name" value="DUF4130"/>
</dbReference>
<keyword evidence="3" id="KW-1185">Reference proteome</keyword>
<dbReference type="NCBIfam" id="TIGR03915">
    <property type="entry name" value="SAM_7_link_chp"/>
    <property type="match status" value="1"/>
</dbReference>
<dbReference type="Pfam" id="PF13566">
    <property type="entry name" value="DUF4130"/>
    <property type="match status" value="1"/>
</dbReference>
<dbReference type="EMBL" id="JAHLQO010000001">
    <property type="protein sequence ID" value="MBU5668298.1"/>
    <property type="molecule type" value="Genomic_DNA"/>
</dbReference>
<accession>A0ABS6FE23</accession>
<gene>
    <name evidence="2" type="ORF">KQI68_00440</name>
</gene>
<dbReference type="Proteomes" id="UP000783742">
    <property type="component" value="Unassembled WGS sequence"/>
</dbReference>
<protein>
    <submittedName>
        <fullName evidence="2">TIGR03915 family putative DNA repair protein</fullName>
    </submittedName>
</protein>
<proteinExistence type="predicted"/>
<dbReference type="RefSeq" id="WP_216547957.1">
    <property type="nucleotide sequence ID" value="NZ_JAHLQO010000001.1"/>
</dbReference>
<feature type="domain" description="DUF4130" evidence="1">
    <location>
        <begin position="81"/>
        <end position="236"/>
    </location>
</feature>